<feature type="domain" description="ASCH" evidence="1">
    <location>
        <begin position="1"/>
        <end position="99"/>
    </location>
</feature>
<dbReference type="AlphaFoldDB" id="A0A7J2TB39"/>
<dbReference type="InterPro" id="IPR007374">
    <property type="entry name" value="ASCH_domain"/>
</dbReference>
<organism evidence="2">
    <name type="scientific">Ignisphaera aggregans</name>
    <dbReference type="NCBI Taxonomy" id="334771"/>
    <lineage>
        <taxon>Archaea</taxon>
        <taxon>Thermoproteota</taxon>
        <taxon>Thermoprotei</taxon>
        <taxon>Desulfurococcales</taxon>
        <taxon>Desulfurococcaceae</taxon>
        <taxon>Ignisphaera</taxon>
    </lineage>
</organism>
<dbReference type="EMBL" id="DSLL01000039">
    <property type="protein sequence ID" value="HEH31384.1"/>
    <property type="molecule type" value="Genomic_DNA"/>
</dbReference>
<dbReference type="InterPro" id="IPR015947">
    <property type="entry name" value="PUA-like_sf"/>
</dbReference>
<sequence>MVKKEFAEMILKGVKTATIRLGKVVPRSREIIIHGGGRPIAKALIEKVEYKRVKELTAEDASNDGYGSVEELIKALGELYKTRIREDDIVTVIRFRVVKKFTDIDLNNTYLGFEPIDIAKLASRYLTKELSEEEKEIVNAILRYKSIRLATIKLFGSLNKRQIVRRVLKVLLARLIEKGVIEVDREKLRKLAELSSFWKKLYFKMVHEKAEGLSNNQHNSYS</sequence>
<name>A0A7J2TB39_9CREN</name>
<dbReference type="PANTHER" id="PTHR42250:SF1">
    <property type="entry name" value="ASCH DOMAIN-CONTAINING PROTEIN"/>
    <property type="match status" value="1"/>
</dbReference>
<evidence type="ECO:0000313" key="2">
    <source>
        <dbReference type="EMBL" id="HEH31384.1"/>
    </source>
</evidence>
<comment type="caution">
    <text evidence="2">The sequence shown here is derived from an EMBL/GenBank/DDBJ whole genome shotgun (WGS) entry which is preliminary data.</text>
</comment>
<evidence type="ECO:0000259" key="1">
    <source>
        <dbReference type="SMART" id="SM01022"/>
    </source>
</evidence>
<dbReference type="Pfam" id="PF04266">
    <property type="entry name" value="ASCH"/>
    <property type="match status" value="1"/>
</dbReference>
<dbReference type="SMART" id="SM01022">
    <property type="entry name" value="ASCH"/>
    <property type="match status" value="1"/>
</dbReference>
<proteinExistence type="predicted"/>
<dbReference type="SUPFAM" id="SSF88697">
    <property type="entry name" value="PUA domain-like"/>
    <property type="match status" value="1"/>
</dbReference>
<dbReference type="CDD" id="cd06552">
    <property type="entry name" value="ASCH_yqfb_like"/>
    <property type="match status" value="1"/>
</dbReference>
<protein>
    <submittedName>
        <fullName evidence="2">ASCH domain-containing protein</fullName>
    </submittedName>
</protein>
<accession>A0A7J2TB39</accession>
<reference evidence="2" key="1">
    <citation type="journal article" date="2020" name="mSystems">
        <title>Genome- and Community-Level Interaction Insights into Carbon Utilization and Element Cycling Functions of Hydrothermarchaeota in Hydrothermal Sediment.</title>
        <authorList>
            <person name="Zhou Z."/>
            <person name="Liu Y."/>
            <person name="Xu W."/>
            <person name="Pan J."/>
            <person name="Luo Z.H."/>
            <person name="Li M."/>
        </authorList>
    </citation>
    <scope>NUCLEOTIDE SEQUENCE [LARGE SCALE GENOMIC DNA]</scope>
    <source>
        <strain evidence="2">SpSt-27</strain>
    </source>
</reference>
<gene>
    <name evidence="2" type="ORF">ENP99_04675</name>
</gene>
<dbReference type="PANTHER" id="PTHR42250">
    <property type="entry name" value="ASCH DOMAIN-CONTAINING PROTEIN"/>
    <property type="match status" value="1"/>
</dbReference>
<dbReference type="Gene3D" id="2.30.130.30">
    <property type="entry name" value="Hypothetical protein"/>
    <property type="match status" value="1"/>
</dbReference>